<gene>
    <name evidence="2" type="ORF">Taro_006345</name>
</gene>
<feature type="region of interest" description="Disordered" evidence="1">
    <location>
        <begin position="146"/>
        <end position="175"/>
    </location>
</feature>
<evidence type="ECO:0000256" key="1">
    <source>
        <dbReference type="SAM" id="MobiDB-lite"/>
    </source>
</evidence>
<evidence type="ECO:0000313" key="3">
    <source>
        <dbReference type="Proteomes" id="UP000652761"/>
    </source>
</evidence>
<dbReference type="AlphaFoldDB" id="A0A843TS77"/>
<reference evidence="2" key="1">
    <citation type="submission" date="2017-07" db="EMBL/GenBank/DDBJ databases">
        <title>Taro Niue Genome Assembly and Annotation.</title>
        <authorList>
            <person name="Atibalentja N."/>
            <person name="Keating K."/>
            <person name="Fields C.J."/>
        </authorList>
    </citation>
    <scope>NUCLEOTIDE SEQUENCE</scope>
    <source>
        <strain evidence="2">Niue_2</strain>
        <tissue evidence="2">Leaf</tissue>
    </source>
</reference>
<evidence type="ECO:0000313" key="2">
    <source>
        <dbReference type="EMBL" id="MQL73981.1"/>
    </source>
</evidence>
<dbReference type="EMBL" id="NMUH01000186">
    <property type="protein sequence ID" value="MQL73981.1"/>
    <property type="molecule type" value="Genomic_DNA"/>
</dbReference>
<keyword evidence="3" id="KW-1185">Reference proteome</keyword>
<comment type="caution">
    <text evidence="2">The sequence shown here is derived from an EMBL/GenBank/DDBJ whole genome shotgun (WGS) entry which is preliminary data.</text>
</comment>
<protein>
    <submittedName>
        <fullName evidence="2">Uncharacterized protein</fullName>
    </submittedName>
</protein>
<proteinExistence type="predicted"/>
<sequence>MHYNIRLRVKHLTKDSKQCREMDYDPVDIGFLRDEEDPMIAWVARATTERGEYELDEEANDPEDPPCHNTFVARAVAEATTEEEGDRGDVGQPYSPQFQADPEAEVDLFGDIELERVEHTIGRGHGHDDDDFERLMEGLLCTRSLREAPLQSRRTGSSTHVAAPSQSRRPPTSSQQVVLLQMVEVVTHLKEVEVVVVTVVREEEVVG</sequence>
<accession>A0A843TS77</accession>
<dbReference type="Proteomes" id="UP000652761">
    <property type="component" value="Unassembled WGS sequence"/>
</dbReference>
<feature type="compositionally biased region" description="Low complexity" evidence="1">
    <location>
        <begin position="164"/>
        <end position="175"/>
    </location>
</feature>
<name>A0A843TS77_COLES</name>
<organism evidence="2 3">
    <name type="scientific">Colocasia esculenta</name>
    <name type="common">Wild taro</name>
    <name type="synonym">Arum esculentum</name>
    <dbReference type="NCBI Taxonomy" id="4460"/>
    <lineage>
        <taxon>Eukaryota</taxon>
        <taxon>Viridiplantae</taxon>
        <taxon>Streptophyta</taxon>
        <taxon>Embryophyta</taxon>
        <taxon>Tracheophyta</taxon>
        <taxon>Spermatophyta</taxon>
        <taxon>Magnoliopsida</taxon>
        <taxon>Liliopsida</taxon>
        <taxon>Araceae</taxon>
        <taxon>Aroideae</taxon>
        <taxon>Colocasieae</taxon>
        <taxon>Colocasia</taxon>
    </lineage>
</organism>